<reference evidence="1 2" key="1">
    <citation type="submission" date="2024-09" db="EMBL/GenBank/DDBJ databases">
        <authorList>
            <person name="Sun Q."/>
            <person name="Mori K."/>
        </authorList>
    </citation>
    <scope>NUCLEOTIDE SEQUENCE [LARGE SCALE GENOMIC DNA]</scope>
    <source>
        <strain evidence="1 2">NCAIM B.02415</strain>
    </source>
</reference>
<protein>
    <submittedName>
        <fullName evidence="1">DUF6119 family protein</fullName>
    </submittedName>
</protein>
<comment type="caution">
    <text evidence="1">The sequence shown here is derived from an EMBL/GenBank/DDBJ whole genome shotgun (WGS) entry which is preliminary data.</text>
</comment>
<accession>A0ABV6L5C6</accession>
<gene>
    <name evidence="1" type="ORF">ACFFGT_10780</name>
</gene>
<keyword evidence="2" id="KW-1185">Reference proteome</keyword>
<name>A0ABV6L5C6_9SPHI</name>
<proteinExistence type="predicted"/>
<organism evidence="1 2">
    <name type="scientific">Mucilaginibacter angelicae</name>
    <dbReference type="NCBI Taxonomy" id="869718"/>
    <lineage>
        <taxon>Bacteria</taxon>
        <taxon>Pseudomonadati</taxon>
        <taxon>Bacteroidota</taxon>
        <taxon>Sphingobacteriia</taxon>
        <taxon>Sphingobacteriales</taxon>
        <taxon>Sphingobacteriaceae</taxon>
        <taxon>Mucilaginibacter</taxon>
    </lineage>
</organism>
<dbReference type="NCBIfam" id="TIGR04141">
    <property type="entry name" value="TIGR04141 family sporadically distributed protein"/>
    <property type="match status" value="1"/>
</dbReference>
<dbReference type="Proteomes" id="UP001589828">
    <property type="component" value="Unassembled WGS sequence"/>
</dbReference>
<evidence type="ECO:0000313" key="2">
    <source>
        <dbReference type="Proteomes" id="UP001589828"/>
    </source>
</evidence>
<dbReference type="InterPro" id="IPR026487">
    <property type="entry name" value="CHP04141"/>
</dbReference>
<evidence type="ECO:0000313" key="1">
    <source>
        <dbReference type="EMBL" id="MFC0514688.1"/>
    </source>
</evidence>
<dbReference type="Pfam" id="PF19614">
    <property type="entry name" value="DUF6119"/>
    <property type="match status" value="1"/>
</dbReference>
<sequence length="595" mass="68979">MTEKIQNSFYLLKEEVNVFTKSSRKYIPQVVDLTHLKKIFKARKYKEQPLKNNLSQNYDVKLFYKRNTTPVKWKEFIATIANASADILKHQNGHSESYILLLFNKTTKQYFTSTGGYGHIDVQDVATNDLGIEILSRIVKAEDKALRSIKERSFTGGIQGSIKFFRNEYNFYDNESFGTVYNELRALLDKQKLVTLFGFSITDLRSDNLCIAKNSFSIKKSVSFKELLRIIQSCEKILKMSPVVEINSVVKIDRKNTSLVNSLDSDLDQLVFANYKKVAEFFSVEISHKEFEKYYQSEQTKLSFRVSRKLHEQFYDTPIREIQTILDEIRTVNSKLTKAELEIIMETGIIRTFDADGIILTEDTIRHHYCTEIKQGLKSYFLIEKDWYEISKTMIDKINVTCTNFVVEKKYIGPSMHKWDTTFSSENDFNASFIGKTDSLVFDKVTPSNIEVCDILRWDKNNIYLYHVKKGFNNSMRDLCGQVAIAARKVLEDKKSKFDFLGSLYDALYSNNGTSAYIIKAKAELGKITRADFINLFTDRKIIFVLAVLDTAVTTRTFEKNMADFDSNIAKFSLNELVQKMRNLEVHFQILQLTR</sequence>
<dbReference type="EMBL" id="JBHLTS010000021">
    <property type="protein sequence ID" value="MFC0514688.1"/>
    <property type="molecule type" value="Genomic_DNA"/>
</dbReference>
<dbReference type="RefSeq" id="WP_377022531.1">
    <property type="nucleotide sequence ID" value="NZ_JBHLTS010000021.1"/>
</dbReference>